<keyword evidence="3" id="KW-1185">Reference proteome</keyword>
<name>A0ABX0IF34_9FLAO</name>
<dbReference type="SUPFAM" id="SSF50965">
    <property type="entry name" value="Galactose oxidase, central domain"/>
    <property type="match status" value="1"/>
</dbReference>
<organism evidence="2 3">
    <name type="scientific">Flavobacterium celericrescens</name>
    <dbReference type="NCBI Taxonomy" id="2709780"/>
    <lineage>
        <taxon>Bacteria</taxon>
        <taxon>Pseudomonadati</taxon>
        <taxon>Bacteroidota</taxon>
        <taxon>Flavobacteriia</taxon>
        <taxon>Flavobacteriales</taxon>
        <taxon>Flavobacteriaceae</taxon>
        <taxon>Flavobacterium</taxon>
    </lineage>
</organism>
<feature type="signal peptide" evidence="1">
    <location>
        <begin position="1"/>
        <end position="18"/>
    </location>
</feature>
<feature type="chain" id="PRO_5046284772" description="Galactose oxidase" evidence="1">
    <location>
        <begin position="19"/>
        <end position="533"/>
    </location>
</feature>
<accession>A0ABX0IF34</accession>
<dbReference type="Proteomes" id="UP000761423">
    <property type="component" value="Unassembled WGS sequence"/>
</dbReference>
<evidence type="ECO:0000313" key="2">
    <source>
        <dbReference type="EMBL" id="NHM05126.1"/>
    </source>
</evidence>
<gene>
    <name evidence="2" type="ORF">G4L40_10460</name>
</gene>
<sequence length="533" mass="58927">MKKYFIVIFLASIQSLIAQTTFDYNVVLTPVSVSGLPGLHSYAFGQHNGKWLIIGGRKDGVHARQPFNSFPGAQNNTDIYVVDIATQQSWSASVNSIPVGIKEQLQSTNMNFYQDGDALFIIGGYAYAASADDHKTFNNLTSVDVPNLMNAIIAGTPITSYFKQISNDVFAITGGQLAKIGTTFYLVGGHRFDGRYNPMNNPTFTQTYSNAIRKFTIDNSGSNLSYANYETITDAVHLHRRDYNLVPQVFPDGELGYTISSGVFQIAVDLPFLYPVDIKASGYYPQTSFNQYLSNYHSGKVGLYDATLNQMHNLFFGGMSQYYYQAGNLVQDNTVPFVKTISRTSRDASGNLYEYNLPVEMPNLKGAGAEFIPNKTLPHYSNEVIQLSNITSNEFVIGHLYGGILSSSLSAFTDNQTGLTSADPTIYEVKLVKNPVLTVQQIDGKNPFSVIVSPNPTSLDTVRVEFNLPYDTTVGYFISTLEGKVVEEGDIEDIHTGKTSMNFSIASAKTDFVIITFVFDDKFYVSEKVIKKQ</sequence>
<dbReference type="EMBL" id="JAAJBV010000007">
    <property type="protein sequence ID" value="NHM05126.1"/>
    <property type="molecule type" value="Genomic_DNA"/>
</dbReference>
<proteinExistence type="predicted"/>
<evidence type="ECO:0000313" key="3">
    <source>
        <dbReference type="Proteomes" id="UP000761423"/>
    </source>
</evidence>
<keyword evidence="1" id="KW-0732">Signal</keyword>
<evidence type="ECO:0008006" key="4">
    <source>
        <dbReference type="Google" id="ProtNLM"/>
    </source>
</evidence>
<protein>
    <recommendedName>
        <fullName evidence="4">Galactose oxidase</fullName>
    </recommendedName>
</protein>
<reference evidence="2 3" key="1">
    <citation type="submission" date="2020-02" db="EMBL/GenBank/DDBJ databases">
        <authorList>
            <person name="Chen W.-M."/>
        </authorList>
    </citation>
    <scope>NUCLEOTIDE SEQUENCE [LARGE SCALE GENOMIC DNA]</scope>
    <source>
        <strain evidence="2 3">TWA-26</strain>
    </source>
</reference>
<dbReference type="InterPro" id="IPR011043">
    <property type="entry name" value="Gal_Oxase/kelch_b-propeller"/>
</dbReference>
<dbReference type="RefSeq" id="WP_166237147.1">
    <property type="nucleotide sequence ID" value="NZ_JAAJBV010000007.1"/>
</dbReference>
<comment type="caution">
    <text evidence="2">The sequence shown here is derived from an EMBL/GenBank/DDBJ whole genome shotgun (WGS) entry which is preliminary data.</text>
</comment>
<evidence type="ECO:0000256" key="1">
    <source>
        <dbReference type="SAM" id="SignalP"/>
    </source>
</evidence>